<dbReference type="AlphaFoldDB" id="G3IZW6"/>
<sequence length="148" mass="16842">MIKAYLLKRNKPKSLRAQIKAAELELLNRQRRVGVRTATLVRNIHQQVTARATLLLAGGIGFILGELTQRQTTQSRGAADKLRTTETTPLRTALNLMTSIHTLYMALPLAWMMKSFYHPDLSGQTPERQFQPMTSVPNKTDSRRRSRQ</sequence>
<dbReference type="OrthoDB" id="5572457at2"/>
<evidence type="ECO:0000313" key="2">
    <source>
        <dbReference type="EMBL" id="EGW20488.1"/>
    </source>
</evidence>
<accession>G3IZW6</accession>
<keyword evidence="3" id="KW-1185">Reference proteome</keyword>
<dbReference type="Proteomes" id="UP000004664">
    <property type="component" value="Unassembled WGS sequence"/>
</dbReference>
<evidence type="ECO:0000313" key="3">
    <source>
        <dbReference type="Proteomes" id="UP000004664"/>
    </source>
</evidence>
<dbReference type="EMBL" id="JH109153">
    <property type="protein sequence ID" value="EGW20488.1"/>
    <property type="molecule type" value="Genomic_DNA"/>
</dbReference>
<name>G3IZW6_METTV</name>
<dbReference type="HOGENOM" id="CLU_1978900_0_0_6"/>
<evidence type="ECO:0000256" key="1">
    <source>
        <dbReference type="SAM" id="MobiDB-lite"/>
    </source>
</evidence>
<proteinExistence type="predicted"/>
<organism evidence="2 3">
    <name type="scientific">Methylobacter tundripaludum (strain ATCC BAA-1195 / DSM 17260 / SV96)</name>
    <dbReference type="NCBI Taxonomy" id="697282"/>
    <lineage>
        <taxon>Bacteria</taxon>
        <taxon>Pseudomonadati</taxon>
        <taxon>Pseudomonadota</taxon>
        <taxon>Gammaproteobacteria</taxon>
        <taxon>Methylococcales</taxon>
        <taxon>Methylococcaceae</taxon>
        <taxon>Methylobacter</taxon>
    </lineage>
</organism>
<feature type="region of interest" description="Disordered" evidence="1">
    <location>
        <begin position="123"/>
        <end position="148"/>
    </location>
</feature>
<gene>
    <name evidence="2" type="ORF">Mettu_3633</name>
</gene>
<reference evidence="2 3" key="1">
    <citation type="submission" date="2011-06" db="EMBL/GenBank/DDBJ databases">
        <title>Genomic sequence of Methylobacter tundripaludum SV96.</title>
        <authorList>
            <consortium name="US DOE Joint Genome Institute"/>
            <person name="Lucas S."/>
            <person name="Han J."/>
            <person name="Lapidus A."/>
            <person name="Cheng J.-F."/>
            <person name="Goodwin L."/>
            <person name="Pitluck S."/>
            <person name="Held B."/>
            <person name="Detter J.C."/>
            <person name="Han C."/>
            <person name="Tapia R."/>
            <person name="Land M."/>
            <person name="Hauser L."/>
            <person name="Kyrpides N."/>
            <person name="Ivanova N."/>
            <person name="Ovchinnikova G."/>
            <person name="Pagani I."/>
            <person name="Klotz M.G."/>
            <person name="Dispirito A.A."/>
            <person name="Murrell J.C."/>
            <person name="Dunfield P."/>
            <person name="Kalyuzhnaya M.G."/>
            <person name="Svenning M."/>
            <person name="Trotsenko Y.A."/>
            <person name="Stein L.Y."/>
            <person name="Woyke T."/>
        </authorList>
    </citation>
    <scope>NUCLEOTIDE SEQUENCE [LARGE SCALE GENOMIC DNA]</scope>
    <source>
        <strain evidence="3">ATCC BAA-1195 / DSM 17260 / SV96</strain>
    </source>
</reference>
<feature type="compositionally biased region" description="Polar residues" evidence="1">
    <location>
        <begin position="123"/>
        <end position="139"/>
    </location>
</feature>
<protein>
    <submittedName>
        <fullName evidence="2">Uncharacterized protein</fullName>
    </submittedName>
</protein>
<dbReference type="eggNOG" id="ENOG5031PUQ">
    <property type="taxonomic scope" value="Bacteria"/>
</dbReference>
<dbReference type="STRING" id="697282.Mettu_3633"/>